<dbReference type="InterPro" id="IPR027417">
    <property type="entry name" value="P-loop_NTPase"/>
</dbReference>
<dbReference type="RefSeq" id="WP_086037949.1">
    <property type="nucleotide sequence ID" value="NZ_CP021058.1"/>
</dbReference>
<sequence length="457" mass="54074">MFLNYSNIKYKEIKNNLFKDEKGKIQSNIYNLEKIFKEDTNLKGLFGVDERTEAIIYLKNPPWRINERSLEKVFDINKDISLINNYVNYNYNFKNKSLVKDFVFNEAIQNYIHPVRTYLENLIWDGTKRLETIFIDFIQAEDNEFVRSVSKKTLIGAVAKILKPGHPHDTTIIFSGKQGCGKSLILKKLAGNWFNDSLDSFKGDEAYIKMAKSWIIELSELTAYNNSGIERIKQVLTSTTDNYRDKYAGQSKGHIRDCIFFGTTNEETFLKDETGNRRFIPIKVGVNKKSKLSIHDLTQEIVDQIWAEAKEYFLDGETNHLSREEKLYLEEYQKQFQAIDELENEIARYLLIKIPANWDYLSIEEKREHIKNYDDKTHESKYFVYREKISAREIRDVLLKDERIENKALTSKINLRLKKLLKRDATEKIRYQKYYGQQRGFFINDEDIKLLEQDYCI</sequence>
<accession>A0A1S7BGP2</accession>
<evidence type="ECO:0000313" key="2">
    <source>
        <dbReference type="EMBL" id="AQX82861.1"/>
    </source>
</evidence>
<reference evidence="2" key="1">
    <citation type="journal article" date="2017" name="Sci. Rep.">
        <title>Novel methicillin resistance gene mecD in clinical Macrococcus caseolyticus strains from bovine and canine sources.</title>
        <authorList>
            <person name="Schwendener S."/>
            <person name="Cotting K."/>
            <person name="Perreten V."/>
        </authorList>
    </citation>
    <scope>NUCLEOTIDE SEQUENCE</scope>
    <source>
        <strain evidence="2">IMD0819</strain>
        <strain evidence="3">KM0211</strain>
    </source>
</reference>
<dbReference type="AlphaFoldDB" id="A0A1S7BGP2"/>
<dbReference type="PANTHER" id="PTHR34985:SF1">
    <property type="entry name" value="SLR0554 PROTEIN"/>
    <property type="match status" value="1"/>
</dbReference>
<dbReference type="Pfam" id="PF05272">
    <property type="entry name" value="VapE-like_dom"/>
    <property type="match status" value="1"/>
</dbReference>
<feature type="domain" description="Virulence-associated protein E-like" evidence="1">
    <location>
        <begin position="119"/>
        <end position="337"/>
    </location>
</feature>
<protein>
    <submittedName>
        <fullName evidence="2">Putative virulence-associated protein E</fullName>
    </submittedName>
</protein>
<dbReference type="SUPFAM" id="SSF52540">
    <property type="entry name" value="P-loop containing nucleoside triphosphate hydrolases"/>
    <property type="match status" value="1"/>
</dbReference>
<name>A0A1S7BGP2_9STAP</name>
<gene>
    <name evidence="2" type="primary">virE</name>
</gene>
<dbReference type="EMBL" id="KY013611">
    <property type="protein sequence ID" value="AQX82861.1"/>
    <property type="molecule type" value="Genomic_DNA"/>
</dbReference>
<dbReference type="PANTHER" id="PTHR34985">
    <property type="entry name" value="SLR0554 PROTEIN"/>
    <property type="match status" value="1"/>
</dbReference>
<dbReference type="InterPro" id="IPR007936">
    <property type="entry name" value="VapE-like_dom"/>
</dbReference>
<evidence type="ECO:0000259" key="1">
    <source>
        <dbReference type="Pfam" id="PF05272"/>
    </source>
</evidence>
<evidence type="ECO:0000313" key="3">
    <source>
        <dbReference type="EMBL" id="AQX82902.1"/>
    </source>
</evidence>
<proteinExistence type="predicted"/>
<dbReference type="Gene3D" id="3.40.50.300">
    <property type="entry name" value="P-loop containing nucleotide triphosphate hydrolases"/>
    <property type="match status" value="1"/>
</dbReference>
<organism evidence="2">
    <name type="scientific">Macrococcoides caseolyticum</name>
    <dbReference type="NCBI Taxonomy" id="69966"/>
    <lineage>
        <taxon>Bacteria</taxon>
        <taxon>Bacillati</taxon>
        <taxon>Bacillota</taxon>
        <taxon>Bacilli</taxon>
        <taxon>Bacillales</taxon>
        <taxon>Staphylococcaceae</taxon>
        <taxon>Macrococcoides</taxon>
    </lineage>
</organism>
<dbReference type="EMBL" id="KY013612">
    <property type="protein sequence ID" value="AQX82902.1"/>
    <property type="molecule type" value="Genomic_DNA"/>
</dbReference>